<dbReference type="RefSeq" id="WP_109961540.1">
    <property type="nucleotide sequence ID" value="NZ_CP029553.1"/>
</dbReference>
<evidence type="ECO:0000256" key="2">
    <source>
        <dbReference type="SAM" id="SignalP"/>
    </source>
</evidence>
<gene>
    <name evidence="3" type="ORF">DK419_25390</name>
</gene>
<reference evidence="3 4" key="1">
    <citation type="submission" date="2018-05" db="EMBL/GenBank/DDBJ databases">
        <title>Complete Genome Sequence of Methylobacterium sp. 17Sr1-28.</title>
        <authorList>
            <person name="Srinivasan S."/>
        </authorList>
    </citation>
    <scope>NUCLEOTIDE SEQUENCE [LARGE SCALE GENOMIC DNA]</scope>
    <source>
        <strain evidence="3 4">17Sr1-28</strain>
    </source>
</reference>
<feature type="compositionally biased region" description="Low complexity" evidence="1">
    <location>
        <begin position="76"/>
        <end position="95"/>
    </location>
</feature>
<dbReference type="OrthoDB" id="7060861at2"/>
<evidence type="ECO:0000313" key="4">
    <source>
        <dbReference type="Proteomes" id="UP000245444"/>
    </source>
</evidence>
<organism evidence="3 4">
    <name type="scientific">Methylobacterium terrae</name>
    <dbReference type="NCBI Taxonomy" id="2202827"/>
    <lineage>
        <taxon>Bacteria</taxon>
        <taxon>Pseudomonadati</taxon>
        <taxon>Pseudomonadota</taxon>
        <taxon>Alphaproteobacteria</taxon>
        <taxon>Hyphomicrobiales</taxon>
        <taxon>Methylobacteriaceae</taxon>
        <taxon>Methylobacterium</taxon>
    </lineage>
</organism>
<protein>
    <recommendedName>
        <fullName evidence="5">3',5'-cyclic-nucleotide phosphodiesterase</fullName>
    </recommendedName>
</protein>
<evidence type="ECO:0000313" key="3">
    <source>
        <dbReference type="EMBL" id="AWN49268.1"/>
    </source>
</evidence>
<sequence>MSMPLIRAVTLAAAAGAIVGLVPAEAGAQGTERQRLACMTDAMTLCSGDVPDTRRIERCLRRNYDRISPPCQGELDAAAGAAAGPDTTGASRYGR</sequence>
<dbReference type="KEGG" id="mtea:DK419_25390"/>
<keyword evidence="2" id="KW-0732">Signal</keyword>
<feature type="signal peptide" evidence="2">
    <location>
        <begin position="1"/>
        <end position="28"/>
    </location>
</feature>
<evidence type="ECO:0000256" key="1">
    <source>
        <dbReference type="SAM" id="MobiDB-lite"/>
    </source>
</evidence>
<feature type="chain" id="PRO_5016146393" description="3',5'-cyclic-nucleotide phosphodiesterase" evidence="2">
    <location>
        <begin position="29"/>
        <end position="95"/>
    </location>
</feature>
<evidence type="ECO:0008006" key="5">
    <source>
        <dbReference type="Google" id="ProtNLM"/>
    </source>
</evidence>
<dbReference type="EMBL" id="CP029553">
    <property type="protein sequence ID" value="AWN49268.1"/>
    <property type="molecule type" value="Genomic_DNA"/>
</dbReference>
<keyword evidence="4" id="KW-1185">Reference proteome</keyword>
<accession>A0A2U8WUU4</accession>
<feature type="region of interest" description="Disordered" evidence="1">
    <location>
        <begin position="68"/>
        <end position="95"/>
    </location>
</feature>
<proteinExistence type="predicted"/>
<dbReference type="Proteomes" id="UP000245444">
    <property type="component" value="Chromosome"/>
</dbReference>
<dbReference type="AlphaFoldDB" id="A0A2U8WUU4"/>
<name>A0A2U8WUU4_9HYPH</name>